<evidence type="ECO:0000256" key="8">
    <source>
        <dbReference type="ARBA" id="ARBA00022729"/>
    </source>
</evidence>
<evidence type="ECO:0000256" key="5">
    <source>
        <dbReference type="ARBA" id="ARBA00022617"/>
    </source>
</evidence>
<keyword evidence="6" id="KW-0808">Transferase</keyword>
<dbReference type="GO" id="GO:0042597">
    <property type="term" value="C:periplasmic space"/>
    <property type="evidence" value="ECO:0007669"/>
    <property type="project" value="UniProtKB-SubCell"/>
</dbReference>
<evidence type="ECO:0000256" key="9">
    <source>
        <dbReference type="ARBA" id="ARBA00022764"/>
    </source>
</evidence>
<keyword evidence="9" id="KW-0574">Periplasm</keyword>
<dbReference type="GO" id="GO:0016669">
    <property type="term" value="F:oxidoreductase activity, acting on a sulfur group of donors, cytochrome as acceptor"/>
    <property type="evidence" value="ECO:0007669"/>
    <property type="project" value="InterPro"/>
</dbReference>
<evidence type="ECO:0000256" key="6">
    <source>
        <dbReference type="ARBA" id="ARBA00022679"/>
    </source>
</evidence>
<dbReference type="GO" id="GO:0016740">
    <property type="term" value="F:transferase activity"/>
    <property type="evidence" value="ECO:0007669"/>
    <property type="project" value="UniProtKB-KW"/>
</dbReference>
<dbReference type="InterPro" id="IPR025710">
    <property type="entry name" value="SoxA"/>
</dbReference>
<reference evidence="16" key="1">
    <citation type="submission" date="2018-06" db="EMBL/GenBank/DDBJ databases">
        <authorList>
            <person name="Zhirakovskaya E."/>
        </authorList>
    </citation>
    <scope>NUCLEOTIDE SEQUENCE</scope>
</reference>
<dbReference type="AlphaFoldDB" id="A0A3B0XMG9"/>
<keyword evidence="10" id="KW-0249">Electron transport</keyword>
<dbReference type="GO" id="GO:0046872">
    <property type="term" value="F:metal ion binding"/>
    <property type="evidence" value="ECO:0007669"/>
    <property type="project" value="UniProtKB-KW"/>
</dbReference>
<dbReference type="Gene3D" id="1.10.760.10">
    <property type="entry name" value="Cytochrome c-like domain"/>
    <property type="match status" value="2"/>
</dbReference>
<protein>
    <recommendedName>
        <fullName evidence="3">L-cysteine S-thiosulfotransferase subunit SoxA</fullName>
        <ecNumber evidence="2">2.8.5.2</ecNumber>
    </recommendedName>
</protein>
<evidence type="ECO:0000256" key="1">
    <source>
        <dbReference type="ARBA" id="ARBA00004418"/>
    </source>
</evidence>
<feature type="domain" description="Cytochrome c" evidence="15">
    <location>
        <begin position="78"/>
        <end position="158"/>
    </location>
</feature>
<evidence type="ECO:0000256" key="12">
    <source>
        <dbReference type="ARBA" id="ARBA00025746"/>
    </source>
</evidence>
<dbReference type="NCBIfam" id="TIGR04484">
    <property type="entry name" value="thiosulf_SoxA"/>
    <property type="match status" value="1"/>
</dbReference>
<keyword evidence="4" id="KW-0813">Transport</keyword>
<comment type="catalytic activity">
    <reaction evidence="13">
        <text>L-cysteinyl-[SoxY protein] + thiosulfate + 2 Fe(III)-[cytochrome c] = S-sulfosulfanyl-L-cysteinyl-[SoxY protein] + 2 Fe(II)-[cytochrome c] + 2 H(+)</text>
        <dbReference type="Rhea" id="RHEA:56720"/>
        <dbReference type="Rhea" id="RHEA-COMP:10350"/>
        <dbReference type="Rhea" id="RHEA-COMP:14328"/>
        <dbReference type="Rhea" id="RHEA-COMP:14399"/>
        <dbReference type="Rhea" id="RHEA-COMP:14691"/>
        <dbReference type="ChEBI" id="CHEBI:15378"/>
        <dbReference type="ChEBI" id="CHEBI:29033"/>
        <dbReference type="ChEBI" id="CHEBI:29034"/>
        <dbReference type="ChEBI" id="CHEBI:29950"/>
        <dbReference type="ChEBI" id="CHEBI:33542"/>
        <dbReference type="ChEBI" id="CHEBI:139321"/>
        <dbReference type="EC" id="2.8.5.2"/>
    </reaction>
</comment>
<evidence type="ECO:0000256" key="13">
    <source>
        <dbReference type="ARBA" id="ARBA00048077"/>
    </source>
</evidence>
<dbReference type="EC" id="2.8.5.2" evidence="2"/>
<evidence type="ECO:0000256" key="10">
    <source>
        <dbReference type="ARBA" id="ARBA00022982"/>
    </source>
</evidence>
<organism evidence="16">
    <name type="scientific">hydrothermal vent metagenome</name>
    <dbReference type="NCBI Taxonomy" id="652676"/>
    <lineage>
        <taxon>unclassified sequences</taxon>
        <taxon>metagenomes</taxon>
        <taxon>ecological metagenomes</taxon>
    </lineage>
</organism>
<dbReference type="GO" id="GO:0020037">
    <property type="term" value="F:heme binding"/>
    <property type="evidence" value="ECO:0007669"/>
    <property type="project" value="InterPro"/>
</dbReference>
<name>A0A3B0XMG9_9ZZZZ</name>
<dbReference type="InterPro" id="IPR036909">
    <property type="entry name" value="Cyt_c-like_dom_sf"/>
</dbReference>
<proteinExistence type="inferred from homology"/>
<dbReference type="GO" id="GO:0009055">
    <property type="term" value="F:electron transfer activity"/>
    <property type="evidence" value="ECO:0007669"/>
    <property type="project" value="InterPro"/>
</dbReference>
<keyword evidence="7" id="KW-0479">Metal-binding</keyword>
<evidence type="ECO:0000259" key="15">
    <source>
        <dbReference type="Pfam" id="PF21342"/>
    </source>
</evidence>
<evidence type="ECO:0000256" key="11">
    <source>
        <dbReference type="ARBA" id="ARBA00023004"/>
    </source>
</evidence>
<comment type="subcellular location">
    <subcellularLocation>
        <location evidence="1">Periplasm</location>
    </subcellularLocation>
</comment>
<accession>A0A3B0XMG9</accession>
<dbReference type="GO" id="GO:0019417">
    <property type="term" value="P:sulfur oxidation"/>
    <property type="evidence" value="ECO:0007669"/>
    <property type="project" value="InterPro"/>
</dbReference>
<keyword evidence="8" id="KW-0732">Signal</keyword>
<evidence type="ECO:0000256" key="3">
    <source>
        <dbReference type="ARBA" id="ARBA00019364"/>
    </source>
</evidence>
<keyword evidence="11" id="KW-0408">Iron</keyword>
<dbReference type="Pfam" id="PF21342">
    <property type="entry name" value="SoxA-TsdA_cyt-c"/>
    <property type="match status" value="1"/>
</dbReference>
<evidence type="ECO:0000313" key="16">
    <source>
        <dbReference type="EMBL" id="VAW69488.1"/>
    </source>
</evidence>
<evidence type="ECO:0000256" key="7">
    <source>
        <dbReference type="ARBA" id="ARBA00022723"/>
    </source>
</evidence>
<keyword evidence="5" id="KW-0349">Heme</keyword>
<gene>
    <name evidence="16" type="ORF">MNBD_GAMMA09-1571</name>
</gene>
<dbReference type="EMBL" id="UOFI01000165">
    <property type="protein sequence ID" value="VAW69488.1"/>
    <property type="molecule type" value="Genomic_DNA"/>
</dbReference>
<dbReference type="InterPro" id="IPR009056">
    <property type="entry name" value="Cyt_c-like_dom"/>
</dbReference>
<dbReference type="SUPFAM" id="SSF46626">
    <property type="entry name" value="Cytochrome c"/>
    <property type="match status" value="2"/>
</dbReference>
<evidence type="ECO:0000256" key="2">
    <source>
        <dbReference type="ARBA" id="ARBA00012408"/>
    </source>
</evidence>
<sequence>MKKVAVIVSALCMLAAPLAGFAANPDQDLKDFRKYFTERFPDIALQDFTNGVYAVDKPSREQWEAFEEFPPYEIFVDKGEELFKKPFKNGKTYASCFPKALSGMKQNYPYFDKKRGEVITLELAINECRVKNGEKKLKWKKGKITHLAAYIAYKSRGKKGAVKIVNSPDSMAWYERGKKHFYAKRGQLNMSCADCHYYNAGNKIRADILSPALGQTSHFPVYRNKWSLKSSSGDGMGSLHRRYGGCNKQVRAKPFKAQSDEYRSLEYFHTYMSNGLVLNGPGVRK</sequence>
<dbReference type="GO" id="GO:0070069">
    <property type="term" value="C:cytochrome complex"/>
    <property type="evidence" value="ECO:0007669"/>
    <property type="project" value="InterPro"/>
</dbReference>
<dbReference type="PIRSF" id="PIRSF038455">
    <property type="entry name" value="SoxA"/>
    <property type="match status" value="1"/>
</dbReference>
<evidence type="ECO:0000256" key="4">
    <source>
        <dbReference type="ARBA" id="ARBA00022448"/>
    </source>
</evidence>
<evidence type="ECO:0000256" key="14">
    <source>
        <dbReference type="ARBA" id="ARBA00048423"/>
    </source>
</evidence>
<comment type="similarity">
    <text evidence="12">Belongs to the SoxA family.</text>
</comment>
<comment type="catalytic activity">
    <reaction evidence="14">
        <text>S-sulfanyl-L-cysteinyl-[SoxY protein] + thiosulfate + 2 Fe(III)-[cytochrome c] = S-(2-sulfodisulfanyl)-L-cysteinyl-[SoxY protein] + 2 Fe(II)-[cytochrome c] + 2 H(+)</text>
        <dbReference type="Rhea" id="RHEA:51224"/>
        <dbReference type="Rhea" id="RHEA-COMP:10350"/>
        <dbReference type="Rhea" id="RHEA-COMP:14399"/>
        <dbReference type="Rhea" id="RHEA-COMP:14689"/>
        <dbReference type="Rhea" id="RHEA-COMP:14690"/>
        <dbReference type="ChEBI" id="CHEBI:15378"/>
        <dbReference type="ChEBI" id="CHEBI:29033"/>
        <dbReference type="ChEBI" id="CHEBI:29034"/>
        <dbReference type="ChEBI" id="CHEBI:33542"/>
        <dbReference type="ChEBI" id="CHEBI:61963"/>
        <dbReference type="ChEBI" id="CHEBI:140664"/>
        <dbReference type="EC" id="2.8.5.2"/>
    </reaction>
</comment>